<protein>
    <submittedName>
        <fullName evidence="3">Uncharacterized protein</fullName>
    </submittedName>
</protein>
<proteinExistence type="predicted"/>
<organism evidence="3 4">
    <name type="scientific">Staphylotrichum longicolle</name>
    <dbReference type="NCBI Taxonomy" id="669026"/>
    <lineage>
        <taxon>Eukaryota</taxon>
        <taxon>Fungi</taxon>
        <taxon>Dikarya</taxon>
        <taxon>Ascomycota</taxon>
        <taxon>Pezizomycotina</taxon>
        <taxon>Sordariomycetes</taxon>
        <taxon>Sordariomycetidae</taxon>
        <taxon>Sordariales</taxon>
        <taxon>Chaetomiaceae</taxon>
        <taxon>Staphylotrichum</taxon>
    </lineage>
</organism>
<reference evidence="3" key="1">
    <citation type="submission" date="2023-02" db="EMBL/GenBank/DDBJ databases">
        <authorList>
            <person name="Palmer J.M."/>
        </authorList>
    </citation>
    <scope>NUCLEOTIDE SEQUENCE</scope>
    <source>
        <strain evidence="3">FW57</strain>
    </source>
</reference>
<comment type="caution">
    <text evidence="3">The sequence shown here is derived from an EMBL/GenBank/DDBJ whole genome shotgun (WGS) entry which is preliminary data.</text>
</comment>
<dbReference type="AlphaFoldDB" id="A0AAD4HYT5"/>
<dbReference type="EMBL" id="JAHCVI010000003">
    <property type="protein sequence ID" value="KAG7287655.1"/>
    <property type="molecule type" value="Genomic_DNA"/>
</dbReference>
<accession>A0AAD4HYT5</accession>
<gene>
    <name evidence="3" type="ORF">NEMBOFW57_007168</name>
</gene>
<feature type="region of interest" description="Disordered" evidence="2">
    <location>
        <begin position="210"/>
        <end position="247"/>
    </location>
</feature>
<keyword evidence="1" id="KW-0175">Coiled coil</keyword>
<keyword evidence="4" id="KW-1185">Reference proteome</keyword>
<evidence type="ECO:0000256" key="1">
    <source>
        <dbReference type="SAM" id="Coils"/>
    </source>
</evidence>
<name>A0AAD4HYT5_9PEZI</name>
<evidence type="ECO:0000313" key="4">
    <source>
        <dbReference type="Proteomes" id="UP001197093"/>
    </source>
</evidence>
<feature type="coiled-coil region" evidence="1">
    <location>
        <begin position="31"/>
        <end position="58"/>
    </location>
</feature>
<evidence type="ECO:0000256" key="2">
    <source>
        <dbReference type="SAM" id="MobiDB-lite"/>
    </source>
</evidence>
<sequence length="247" mass="28896">MKIIHLQWLAAEQGQERKGIREETEKIAAAHRAVARQLGTVERQADKLKEEIFQLKEAQKADQVQWTGPDNTDHEDLPEGEIYVPEFLYCQERAQQEAQGQSPESWEDYWDQRGYYSFRRTTDDIQREGYSHADLLWTFDGPENYQDTEEVKGYSDQACLYHFKRKVQQHHQIPRRIIRALDDHQITTGQVKIKKDPGINKWLEKLENGHNVPFQDEPISGVDLPTKKGKKAARDRKRDAQQIGDDN</sequence>
<evidence type="ECO:0000313" key="3">
    <source>
        <dbReference type="EMBL" id="KAG7287655.1"/>
    </source>
</evidence>
<dbReference type="Proteomes" id="UP001197093">
    <property type="component" value="Unassembled WGS sequence"/>
</dbReference>